<gene>
    <name evidence="1" type="ORF">F383_26859</name>
</gene>
<reference evidence="2" key="1">
    <citation type="submission" date="2014-09" db="EMBL/GenBank/DDBJ databases">
        <authorList>
            <person name="Mudge J."/>
            <person name="Ramaraj T."/>
            <person name="Lindquist I.E."/>
            <person name="Bharti A.K."/>
            <person name="Sundararajan A."/>
            <person name="Cameron C.T."/>
            <person name="Woodward J.E."/>
            <person name="May G.D."/>
            <person name="Brubaker C."/>
            <person name="Broadhvest J."/>
            <person name="Wilkins T.A."/>
        </authorList>
    </citation>
    <scope>NUCLEOTIDE SEQUENCE</scope>
    <source>
        <strain evidence="2">cv. AKA8401</strain>
    </source>
</reference>
<protein>
    <submittedName>
        <fullName evidence="1">Uncharacterized protein</fullName>
    </submittedName>
</protein>
<evidence type="ECO:0000313" key="1">
    <source>
        <dbReference type="EMBL" id="KHG21821.1"/>
    </source>
</evidence>
<dbReference type="EMBL" id="KN419731">
    <property type="protein sequence ID" value="KHG21821.1"/>
    <property type="molecule type" value="Genomic_DNA"/>
</dbReference>
<dbReference type="AlphaFoldDB" id="A0A0B0PEL0"/>
<proteinExistence type="predicted"/>
<accession>A0A0B0PEL0</accession>
<evidence type="ECO:0000313" key="2">
    <source>
        <dbReference type="Proteomes" id="UP000032142"/>
    </source>
</evidence>
<sequence>MHQIIITWYAVNSNSQTCIQVNLNPRGISVILLLGVNL</sequence>
<organism evidence="1 2">
    <name type="scientific">Gossypium arboreum</name>
    <name type="common">Tree cotton</name>
    <name type="synonym">Gossypium nanking</name>
    <dbReference type="NCBI Taxonomy" id="29729"/>
    <lineage>
        <taxon>Eukaryota</taxon>
        <taxon>Viridiplantae</taxon>
        <taxon>Streptophyta</taxon>
        <taxon>Embryophyta</taxon>
        <taxon>Tracheophyta</taxon>
        <taxon>Spermatophyta</taxon>
        <taxon>Magnoliopsida</taxon>
        <taxon>eudicotyledons</taxon>
        <taxon>Gunneridae</taxon>
        <taxon>Pentapetalae</taxon>
        <taxon>rosids</taxon>
        <taxon>malvids</taxon>
        <taxon>Malvales</taxon>
        <taxon>Malvaceae</taxon>
        <taxon>Malvoideae</taxon>
        <taxon>Gossypium</taxon>
    </lineage>
</organism>
<dbReference type="Proteomes" id="UP000032142">
    <property type="component" value="Unassembled WGS sequence"/>
</dbReference>
<keyword evidence="2" id="KW-1185">Reference proteome</keyword>
<name>A0A0B0PEL0_GOSAR</name>